<dbReference type="InterPro" id="IPR050261">
    <property type="entry name" value="FrsA_esterase"/>
</dbReference>
<dbReference type="InterPro" id="IPR029058">
    <property type="entry name" value="AB_hydrolase_fold"/>
</dbReference>
<dbReference type="PANTHER" id="PTHR22946">
    <property type="entry name" value="DIENELACTONE HYDROLASE DOMAIN-CONTAINING PROTEIN-RELATED"/>
    <property type="match status" value="1"/>
</dbReference>
<reference evidence="2" key="1">
    <citation type="submission" date="2021-01" db="EMBL/GenBank/DDBJ databases">
        <authorList>
            <person name="Corre E."/>
            <person name="Pelletier E."/>
            <person name="Niang G."/>
            <person name="Scheremetjew M."/>
            <person name="Finn R."/>
            <person name="Kale V."/>
            <person name="Holt S."/>
            <person name="Cochrane G."/>
            <person name="Meng A."/>
            <person name="Brown T."/>
            <person name="Cohen L."/>
        </authorList>
    </citation>
    <scope>NUCLEOTIDE SEQUENCE</scope>
    <source>
        <strain evidence="2">CCMP1594</strain>
    </source>
</reference>
<proteinExistence type="predicted"/>
<dbReference type="Pfam" id="PF01738">
    <property type="entry name" value="DLH"/>
    <property type="match status" value="2"/>
</dbReference>
<name>A0A7S4D2X0_9EUGL</name>
<dbReference type="Gene3D" id="3.40.50.1820">
    <property type="entry name" value="alpha/beta hydrolase"/>
    <property type="match status" value="2"/>
</dbReference>
<dbReference type="SUPFAM" id="SSF53474">
    <property type="entry name" value="alpha/beta-Hydrolases"/>
    <property type="match status" value="2"/>
</dbReference>
<feature type="domain" description="Dienelactone hydrolase" evidence="1">
    <location>
        <begin position="282"/>
        <end position="500"/>
    </location>
</feature>
<dbReference type="InterPro" id="IPR002925">
    <property type="entry name" value="Dienelactn_hydro"/>
</dbReference>
<dbReference type="GO" id="GO:0016787">
    <property type="term" value="F:hydrolase activity"/>
    <property type="evidence" value="ECO:0007669"/>
    <property type="project" value="InterPro"/>
</dbReference>
<dbReference type="AlphaFoldDB" id="A0A7S4D2X0"/>
<protein>
    <recommendedName>
        <fullName evidence="1">Dienelactone hydrolase domain-containing protein</fullName>
    </recommendedName>
</protein>
<dbReference type="EMBL" id="HBJA01072965">
    <property type="protein sequence ID" value="CAE0814495.1"/>
    <property type="molecule type" value="Transcribed_RNA"/>
</dbReference>
<evidence type="ECO:0000259" key="1">
    <source>
        <dbReference type="Pfam" id="PF01738"/>
    </source>
</evidence>
<dbReference type="PANTHER" id="PTHR22946:SF0">
    <property type="entry name" value="DIENELACTONE HYDROLASE DOMAIN-CONTAINING PROTEIN"/>
    <property type="match status" value="1"/>
</dbReference>
<sequence length="785" mass="83284">MADGVHARGYVAYDSTRCTPTSKCPAVVLVHDWNGLNDYEKERACMLSDQGYVAFAADIYGTSTPVATMLDWIAASSLHRQNATKYYNKIHAALETVLTFHVVDPARLGAVGYCFGGTGMVNLALAGHAGVNNLPLPAGLSGVVSFHGGIQPTSRLQIMNSTTRPKLLLESGGKDETHEDIGRLLDELESGGVNYEISRYGPGVGHAFTEWHGPLYDQMADSRSWASALRFFDELFAGKNTPVPKPSTTTEAGLPSQYVNYTVDGVTCQGYLQYNSSLCTASTKCPAVVIVHDWDGLTQYEIDRAYLVAKMGYVVFAADVYGLGTPVMTEADWAAASSAHRENMTNATFNKMVAAMNQVSAYGFVDTTKMAAIGYGFGGIGAVNLALAGHGGARGVPTALLGVVSHHGGVAPGHRIAAESAASRPKLLLESGGKADSNADIATLLDELEGVGASYEVSRLGSNVYQCFTEWGAAAPGVCEYSAHADLRSWMETKAFLTEIFSGGATGTHQTTNCTGDCSRCSGHGKCYYVPGPAPANVTGNNTNATPYDPVVCRCDPEWFDVEHPHRSCALGPDHVGIPVPPTTMGPNWLQFTTGSGMSAVMNAMFQVRLSGYRAAFPESLPKMQVKVSEYYGHCAGAANPVATVDRDSATAELPAPGAAGTYSLCAKWRTDFELLVTAAGAPLNLTVTGPLPGVTLHGYETCEQYLKAKNMTDMCGCFLTGTTATHAKVGNAFQIEGFKTNPNPPTIYTGCCSPYVPQHPHGNTTQMKDWGVCHIAGMGLAMFS</sequence>
<gene>
    <name evidence="2" type="ORF">EGYM00163_LOCUS25649</name>
</gene>
<organism evidence="2">
    <name type="scientific">Eutreptiella gymnastica</name>
    <dbReference type="NCBI Taxonomy" id="73025"/>
    <lineage>
        <taxon>Eukaryota</taxon>
        <taxon>Discoba</taxon>
        <taxon>Euglenozoa</taxon>
        <taxon>Euglenida</taxon>
        <taxon>Spirocuta</taxon>
        <taxon>Euglenophyceae</taxon>
        <taxon>Eutreptiales</taxon>
        <taxon>Eutreptiaceae</taxon>
        <taxon>Eutreptiella</taxon>
    </lineage>
</organism>
<evidence type="ECO:0000313" key="2">
    <source>
        <dbReference type="EMBL" id="CAE0814495.1"/>
    </source>
</evidence>
<feature type="domain" description="Dienelactone hydrolase" evidence="1">
    <location>
        <begin position="19"/>
        <end position="234"/>
    </location>
</feature>
<accession>A0A7S4D2X0</accession>